<comment type="caution">
    <text evidence="8">The sequence shown here is derived from an EMBL/GenBank/DDBJ whole genome shotgun (WGS) entry which is preliminary data.</text>
</comment>
<dbReference type="RefSeq" id="WP_137403632.1">
    <property type="nucleotide sequence ID" value="NZ_BMIU01000012.1"/>
</dbReference>
<dbReference type="Gene3D" id="3.40.720.10">
    <property type="entry name" value="Alkaline Phosphatase, subunit A"/>
    <property type="match status" value="1"/>
</dbReference>
<dbReference type="PANTHER" id="PTHR42693">
    <property type="entry name" value="ARYLSULFATASE FAMILY MEMBER"/>
    <property type="match status" value="1"/>
</dbReference>
<evidence type="ECO:0000256" key="2">
    <source>
        <dbReference type="ARBA" id="ARBA00008779"/>
    </source>
</evidence>
<dbReference type="Pfam" id="PF00884">
    <property type="entry name" value="Sulfatase"/>
    <property type="match status" value="1"/>
</dbReference>
<keyword evidence="3" id="KW-0479">Metal-binding</keyword>
<dbReference type="CDD" id="cd16155">
    <property type="entry name" value="sulfatase_like"/>
    <property type="match status" value="1"/>
</dbReference>
<dbReference type="EMBL" id="BMIU01000012">
    <property type="protein sequence ID" value="GGF36468.1"/>
    <property type="molecule type" value="Genomic_DNA"/>
</dbReference>
<dbReference type="InterPro" id="IPR017850">
    <property type="entry name" value="Alkaline_phosphatase_core_sf"/>
</dbReference>
<dbReference type="PROSITE" id="PS51257">
    <property type="entry name" value="PROKAR_LIPOPROTEIN"/>
    <property type="match status" value="1"/>
</dbReference>
<evidence type="ECO:0000256" key="1">
    <source>
        <dbReference type="ARBA" id="ARBA00001913"/>
    </source>
</evidence>
<keyword evidence="9" id="KW-1185">Reference proteome</keyword>
<dbReference type="SUPFAM" id="SSF53649">
    <property type="entry name" value="Alkaline phosphatase-like"/>
    <property type="match status" value="1"/>
</dbReference>
<dbReference type="Proteomes" id="UP000647339">
    <property type="component" value="Unassembled WGS sequence"/>
</dbReference>
<keyword evidence="6" id="KW-0106">Calcium</keyword>
<gene>
    <name evidence="8" type="ORF">GCM10011339_26260</name>
</gene>
<keyword evidence="5" id="KW-0378">Hydrolase</keyword>
<dbReference type="PANTHER" id="PTHR42693:SF42">
    <property type="entry name" value="ARYLSULFATASE G"/>
    <property type="match status" value="1"/>
</dbReference>
<sequence>MNKLIGALATAGVILISACSQSTSQEKITKPNVLFVFADDLTFTALGGLEPNAVHTPNLNKLMAEGTSFTKAYNMGSWTGAVCTASRTMMISGRSVWEAQKFKENWKKGERLDQTWPRLMKAAGYETYMTGKWHVDVHPSEIFDHTAHIRGGMPGDHWDHATMVHKFDSLAKQEKADPSSIMPLGYDRPKNPNDTSWDPADQSQGGYWEGGKHWSEVLRDDALAFMDHAQGQEKPFFMYLAFNAVHDPRQSPRSFLDQYKVDELKLPKSYMPLYPHKDAIGNGPSLRDEALAPFPRTPYAIKKHLQEYYALLSHMDAQIGEIMDKLAAIGARENTYIIFTADHGLAMGKHGLLGKQNMYEHSVAAPFIIVGPGIPEGKRLDENIYLQDAMATSLAIAGVKKPDYVAFNSILDLAKGDPTQGMDKVYGAYINYQRMIKQDGYKLIVYPSASKILLYDLAQDPHEMDDLSGNKAQRERIASMFAALQAEQRRLGDQLVLNKEDYDL</sequence>
<evidence type="ECO:0000259" key="7">
    <source>
        <dbReference type="Pfam" id="PF00884"/>
    </source>
</evidence>
<name>A0ABQ1V2Z0_9BACT</name>
<comment type="similarity">
    <text evidence="2">Belongs to the sulfatase family.</text>
</comment>
<evidence type="ECO:0000256" key="6">
    <source>
        <dbReference type="ARBA" id="ARBA00022837"/>
    </source>
</evidence>
<dbReference type="InterPro" id="IPR050738">
    <property type="entry name" value="Sulfatase"/>
</dbReference>
<dbReference type="InterPro" id="IPR000917">
    <property type="entry name" value="Sulfatase_N"/>
</dbReference>
<organism evidence="8 9">
    <name type="scientific">Echinicola rosea</name>
    <dbReference type="NCBI Taxonomy" id="1807691"/>
    <lineage>
        <taxon>Bacteria</taxon>
        <taxon>Pseudomonadati</taxon>
        <taxon>Bacteroidota</taxon>
        <taxon>Cytophagia</taxon>
        <taxon>Cytophagales</taxon>
        <taxon>Cyclobacteriaceae</taxon>
        <taxon>Echinicola</taxon>
    </lineage>
</organism>
<evidence type="ECO:0000313" key="8">
    <source>
        <dbReference type="EMBL" id="GGF36468.1"/>
    </source>
</evidence>
<evidence type="ECO:0000313" key="9">
    <source>
        <dbReference type="Proteomes" id="UP000647339"/>
    </source>
</evidence>
<accession>A0ABQ1V2Z0</accession>
<proteinExistence type="inferred from homology"/>
<protein>
    <submittedName>
        <fullName evidence="8">Choline-sulfatase</fullName>
    </submittedName>
</protein>
<keyword evidence="4" id="KW-0732">Signal</keyword>
<evidence type="ECO:0000256" key="4">
    <source>
        <dbReference type="ARBA" id="ARBA00022729"/>
    </source>
</evidence>
<reference evidence="9" key="1">
    <citation type="journal article" date="2019" name="Int. J. Syst. Evol. Microbiol.">
        <title>The Global Catalogue of Microorganisms (GCM) 10K type strain sequencing project: providing services to taxonomists for standard genome sequencing and annotation.</title>
        <authorList>
            <consortium name="The Broad Institute Genomics Platform"/>
            <consortium name="The Broad Institute Genome Sequencing Center for Infectious Disease"/>
            <person name="Wu L."/>
            <person name="Ma J."/>
        </authorList>
    </citation>
    <scope>NUCLEOTIDE SEQUENCE [LARGE SCALE GENOMIC DNA]</scope>
    <source>
        <strain evidence="9">CGMCC 1.15407</strain>
    </source>
</reference>
<evidence type="ECO:0000256" key="5">
    <source>
        <dbReference type="ARBA" id="ARBA00022801"/>
    </source>
</evidence>
<evidence type="ECO:0000256" key="3">
    <source>
        <dbReference type="ARBA" id="ARBA00022723"/>
    </source>
</evidence>
<feature type="domain" description="Sulfatase N-terminal" evidence="7">
    <location>
        <begin position="31"/>
        <end position="399"/>
    </location>
</feature>
<comment type="cofactor">
    <cofactor evidence="1">
        <name>Ca(2+)</name>
        <dbReference type="ChEBI" id="CHEBI:29108"/>
    </cofactor>
</comment>